<sequence>MKESGWVGHRARDLSIFWILIWNSKSMDTPVLNKKQQKASLSAKKNRPKETIKNVLATPFNNNFWPEISQHDNKVLHKVLMANLPQIKEVKVNVPWNELKDIPKSDRKEFRAHYSKKMTGQHIDKEGSTGLSLGVNNVTKQLENNSASSVLITSDVLPRIMVQHLVDMAVLKNIPILAVDNLRSLLKTQCGIGSVALAIHREIPTESKLNLIKDLVHTLFTTCSVPVNHINYKRSIDNHVAAHPQPNITKQKEPKIPVDENAIRQLVHLKRQNQHSRTFKPELSTIDKKVTKLQVDETGFLAFSDDPVEEKPLKHYKSLIVKRLRGDKNRNKRKMKSLKDG</sequence>
<dbReference type="GO" id="GO:0005655">
    <property type="term" value="C:nucleolar ribonuclease P complex"/>
    <property type="evidence" value="ECO:0007669"/>
    <property type="project" value="InterPro"/>
</dbReference>
<dbReference type="OrthoDB" id="20109at2759"/>
<proteinExistence type="predicted"/>
<dbReference type="AlphaFoldDB" id="A0A9P0DCM2"/>
<reference evidence="2" key="2">
    <citation type="submission" date="2022-10" db="EMBL/GenBank/DDBJ databases">
        <authorList>
            <consortium name="ENA_rothamsted_submissions"/>
            <consortium name="culmorum"/>
            <person name="King R."/>
        </authorList>
    </citation>
    <scope>NUCLEOTIDE SEQUENCE</scope>
</reference>
<dbReference type="SUPFAM" id="SSF55315">
    <property type="entry name" value="L30e-like"/>
    <property type="match status" value="1"/>
</dbReference>
<dbReference type="GO" id="GO:0001682">
    <property type="term" value="P:tRNA 5'-leader removal"/>
    <property type="evidence" value="ECO:0007669"/>
    <property type="project" value="InterPro"/>
</dbReference>
<evidence type="ECO:0000313" key="3">
    <source>
        <dbReference type="Proteomes" id="UP001153737"/>
    </source>
</evidence>
<dbReference type="EMBL" id="OU896707">
    <property type="protein sequence ID" value="CAH1116199.1"/>
    <property type="molecule type" value="Genomic_DNA"/>
</dbReference>
<accession>A0A9P0DCM2</accession>
<dbReference type="Proteomes" id="UP001153737">
    <property type="component" value="Chromosome 1"/>
</dbReference>
<dbReference type="PANTHER" id="PTHR46948:SF1">
    <property type="entry name" value="RIBONUCLEASE P PROTEIN SUBUNIT P38"/>
    <property type="match status" value="1"/>
</dbReference>
<dbReference type="GO" id="GO:0001650">
    <property type="term" value="C:fibrillar center"/>
    <property type="evidence" value="ECO:0007669"/>
    <property type="project" value="TreeGrafter"/>
</dbReference>
<evidence type="ECO:0000259" key="1">
    <source>
        <dbReference type="Pfam" id="PF01248"/>
    </source>
</evidence>
<dbReference type="Gene3D" id="3.30.1330.30">
    <property type="match status" value="1"/>
</dbReference>
<name>A0A9P0DCM2_PHACE</name>
<evidence type="ECO:0000313" key="2">
    <source>
        <dbReference type="EMBL" id="CAH1116199.1"/>
    </source>
</evidence>
<dbReference type="GO" id="GO:0000172">
    <property type="term" value="C:ribonuclease MRP complex"/>
    <property type="evidence" value="ECO:0007669"/>
    <property type="project" value="InterPro"/>
</dbReference>
<keyword evidence="3" id="KW-1185">Reference proteome</keyword>
<organism evidence="2 3">
    <name type="scientific">Phaedon cochleariae</name>
    <name type="common">Mustard beetle</name>
    <dbReference type="NCBI Taxonomy" id="80249"/>
    <lineage>
        <taxon>Eukaryota</taxon>
        <taxon>Metazoa</taxon>
        <taxon>Ecdysozoa</taxon>
        <taxon>Arthropoda</taxon>
        <taxon>Hexapoda</taxon>
        <taxon>Insecta</taxon>
        <taxon>Pterygota</taxon>
        <taxon>Neoptera</taxon>
        <taxon>Endopterygota</taxon>
        <taxon>Coleoptera</taxon>
        <taxon>Polyphaga</taxon>
        <taxon>Cucujiformia</taxon>
        <taxon>Chrysomeloidea</taxon>
        <taxon>Chrysomelidae</taxon>
        <taxon>Chrysomelinae</taxon>
        <taxon>Chrysomelini</taxon>
        <taxon>Phaedon</taxon>
    </lineage>
</organism>
<protein>
    <recommendedName>
        <fullName evidence="1">Ribosomal protein eL8/eL30/eS12/Gadd45 domain-containing protein</fullName>
    </recommendedName>
</protein>
<dbReference type="InterPro" id="IPR042848">
    <property type="entry name" value="Rpp38"/>
</dbReference>
<dbReference type="GO" id="GO:0033204">
    <property type="term" value="F:ribonuclease P RNA binding"/>
    <property type="evidence" value="ECO:0007669"/>
    <property type="project" value="TreeGrafter"/>
</dbReference>
<dbReference type="InterPro" id="IPR004038">
    <property type="entry name" value="Ribosomal_eL8/eL30/eS12/Gad45"/>
</dbReference>
<dbReference type="InterPro" id="IPR029064">
    <property type="entry name" value="Ribosomal_eL30-like_sf"/>
</dbReference>
<gene>
    <name evidence="2" type="ORF">PHAECO_LOCUS1271</name>
</gene>
<dbReference type="PANTHER" id="PTHR46948">
    <property type="entry name" value="RIBONUCLEASE P PROTEIN SUBUNIT P38"/>
    <property type="match status" value="1"/>
</dbReference>
<reference evidence="2" key="1">
    <citation type="submission" date="2022-01" db="EMBL/GenBank/DDBJ databases">
        <authorList>
            <person name="King R."/>
        </authorList>
    </citation>
    <scope>NUCLEOTIDE SEQUENCE</scope>
</reference>
<feature type="domain" description="Ribosomal protein eL8/eL30/eS12/Gadd45" evidence="1">
    <location>
        <begin position="129"/>
        <end position="181"/>
    </location>
</feature>
<dbReference type="GO" id="GO:0004526">
    <property type="term" value="F:ribonuclease P activity"/>
    <property type="evidence" value="ECO:0007669"/>
    <property type="project" value="TreeGrafter"/>
</dbReference>
<dbReference type="Pfam" id="PF01248">
    <property type="entry name" value="Ribosomal_L7Ae"/>
    <property type="match status" value="1"/>
</dbReference>